<dbReference type="PANTHER" id="PTHR22954:SF3">
    <property type="entry name" value="PROTEIN CBG08539"/>
    <property type="match status" value="1"/>
</dbReference>
<dbReference type="Pfam" id="PF03564">
    <property type="entry name" value="DUF1759"/>
    <property type="match status" value="1"/>
</dbReference>
<evidence type="ECO:0000313" key="2">
    <source>
        <dbReference type="Proteomes" id="UP000036403"/>
    </source>
</evidence>
<dbReference type="PaxDb" id="67767-A0A0J7K219"/>
<gene>
    <name evidence="1" type="ORF">RF55_17658</name>
</gene>
<dbReference type="Proteomes" id="UP000036403">
    <property type="component" value="Unassembled WGS sequence"/>
</dbReference>
<dbReference type="AlphaFoldDB" id="A0A0J7K219"/>
<protein>
    <submittedName>
        <fullName evidence="1">Uncharacterized protein</fullName>
    </submittedName>
</protein>
<name>A0A0J7K219_LASNI</name>
<organism evidence="1 2">
    <name type="scientific">Lasius niger</name>
    <name type="common">Black garden ant</name>
    <dbReference type="NCBI Taxonomy" id="67767"/>
    <lineage>
        <taxon>Eukaryota</taxon>
        <taxon>Metazoa</taxon>
        <taxon>Ecdysozoa</taxon>
        <taxon>Arthropoda</taxon>
        <taxon>Hexapoda</taxon>
        <taxon>Insecta</taxon>
        <taxon>Pterygota</taxon>
        <taxon>Neoptera</taxon>
        <taxon>Endopterygota</taxon>
        <taxon>Hymenoptera</taxon>
        <taxon>Apocrita</taxon>
        <taxon>Aculeata</taxon>
        <taxon>Formicoidea</taxon>
        <taxon>Formicidae</taxon>
        <taxon>Formicinae</taxon>
        <taxon>Lasius</taxon>
        <taxon>Lasius</taxon>
    </lineage>
</organism>
<keyword evidence="2" id="KW-1185">Reference proteome</keyword>
<dbReference type="OrthoDB" id="7696997at2759"/>
<accession>A0A0J7K219</accession>
<dbReference type="InterPro" id="IPR005312">
    <property type="entry name" value="DUF1759"/>
</dbReference>
<sequence>MGAANVTQGTVEARLDNLEANWNKFETQHDQLQLEHEATLREHDYMRKNFLGVTEEHYVQQKGIFLDLLRTLKNGAQAEAGATAADPAAATGQPSSRVTVTPRTTLPRIQLPTFTGKYKDWPSFRDLFVSIISKDTTLTNVERLHYLKTSLKGEADRLVRNFTITDANFDRAWAALVEHYENKRLLVKSYCSAFTALQKMKGETPSELKRVFHGITGTLSALEEIGRPIANCMDLFIHMAVELLDPRSRREWETIVSASAEPPAFDTLKQFLDRRLYTLEALSSTKFEAGTSKSGSKVATVQAARAQTVGKKTKGRCALCQQDHYILHCSEYQKKQPS</sequence>
<dbReference type="EMBL" id="LBMM01016259">
    <property type="protein sequence ID" value="KMQ84488.1"/>
    <property type="molecule type" value="Genomic_DNA"/>
</dbReference>
<dbReference type="STRING" id="67767.A0A0J7K219"/>
<proteinExistence type="predicted"/>
<comment type="caution">
    <text evidence="1">The sequence shown here is derived from an EMBL/GenBank/DDBJ whole genome shotgun (WGS) entry which is preliminary data.</text>
</comment>
<reference evidence="1 2" key="1">
    <citation type="submission" date="2015-04" db="EMBL/GenBank/DDBJ databases">
        <title>Lasius niger genome sequencing.</title>
        <authorList>
            <person name="Konorov E.A."/>
            <person name="Nikitin M.A."/>
            <person name="Kirill M.V."/>
            <person name="Chang P."/>
        </authorList>
    </citation>
    <scope>NUCLEOTIDE SEQUENCE [LARGE SCALE GENOMIC DNA]</scope>
    <source>
        <tissue evidence="1">Whole</tissue>
    </source>
</reference>
<dbReference type="PANTHER" id="PTHR22954">
    <property type="entry name" value="RETROVIRAL PROTEASE-RELATED"/>
    <property type="match status" value="1"/>
</dbReference>
<evidence type="ECO:0000313" key="1">
    <source>
        <dbReference type="EMBL" id="KMQ84488.1"/>
    </source>
</evidence>